<comment type="caution">
    <text evidence="2">The sequence shown here is derived from an EMBL/GenBank/DDBJ whole genome shotgun (WGS) entry which is preliminary data.</text>
</comment>
<evidence type="ECO:0000313" key="3">
    <source>
        <dbReference type="Proteomes" id="UP000471031"/>
    </source>
</evidence>
<name>A0A845LJR1_HELGE</name>
<evidence type="ECO:0000313" key="2">
    <source>
        <dbReference type="EMBL" id="MZP44625.1"/>
    </source>
</evidence>
<dbReference type="AlphaFoldDB" id="A0A845LJR1"/>
<dbReference type="InterPro" id="IPR037053">
    <property type="entry name" value="Phage_tail_collar_dom_sf"/>
</dbReference>
<accession>A0A845LJR1</accession>
<feature type="domain" description="Phage tail collar" evidence="1">
    <location>
        <begin position="7"/>
        <end position="63"/>
    </location>
</feature>
<protein>
    <submittedName>
        <fullName evidence="2">Tail fiber protein</fullName>
    </submittedName>
</protein>
<dbReference type="OrthoDB" id="9810174at2"/>
<proteinExistence type="predicted"/>
<dbReference type="Proteomes" id="UP000471031">
    <property type="component" value="Unassembled WGS sequence"/>
</dbReference>
<gene>
    <name evidence="2" type="ORF">GTO89_16505</name>
</gene>
<reference evidence="2 3" key="1">
    <citation type="submission" date="2020-01" db="EMBL/GenBank/DDBJ databases">
        <title>Whole genome sequence of Heliobacterium gestii DSM 11169.</title>
        <authorList>
            <person name="Kyndt J.A."/>
            <person name="Meyer T.E."/>
        </authorList>
    </citation>
    <scope>NUCLEOTIDE SEQUENCE [LARGE SCALE GENOMIC DNA]</scope>
    <source>
        <strain evidence="2 3">DSM 11169</strain>
    </source>
</reference>
<dbReference type="SUPFAM" id="SSF88874">
    <property type="entry name" value="Receptor-binding domain of short tail fibre protein gp12"/>
    <property type="match status" value="1"/>
</dbReference>
<dbReference type="Pfam" id="PF07484">
    <property type="entry name" value="Collar"/>
    <property type="match status" value="1"/>
</dbReference>
<organism evidence="2 3">
    <name type="scientific">Heliomicrobium gestii</name>
    <name type="common">Heliobacterium gestii</name>
    <dbReference type="NCBI Taxonomy" id="2699"/>
    <lineage>
        <taxon>Bacteria</taxon>
        <taxon>Bacillati</taxon>
        <taxon>Bacillota</taxon>
        <taxon>Clostridia</taxon>
        <taxon>Eubacteriales</taxon>
        <taxon>Heliobacteriaceae</taxon>
        <taxon>Heliomicrobium</taxon>
    </lineage>
</organism>
<evidence type="ECO:0000259" key="1">
    <source>
        <dbReference type="Pfam" id="PF07484"/>
    </source>
</evidence>
<dbReference type="Gene3D" id="3.90.1340.10">
    <property type="entry name" value="Phage tail collar domain"/>
    <property type="match status" value="1"/>
</dbReference>
<dbReference type="EMBL" id="WXEX01000022">
    <property type="protein sequence ID" value="MZP44625.1"/>
    <property type="molecule type" value="Genomic_DNA"/>
</dbReference>
<sequence>MDEPFVGEIMLFAFSSFVPQGWLKCDGTVYNWQPYQALFALIGNTYGGNAQQQTFAVPDLTGAEPDPHTMYCIAYQGIWPPRPY</sequence>
<keyword evidence="3" id="KW-1185">Reference proteome</keyword>
<dbReference type="RefSeq" id="WP_161263192.1">
    <property type="nucleotide sequence ID" value="NZ_JAFBDC010000023.1"/>
</dbReference>
<dbReference type="InterPro" id="IPR011083">
    <property type="entry name" value="Phage_tail_collar_dom"/>
</dbReference>